<protein>
    <submittedName>
        <fullName evidence="2">DUF2244 domain-containing protein</fullName>
    </submittedName>
</protein>
<reference evidence="2 3" key="1">
    <citation type="submission" date="2021-11" db="EMBL/GenBank/DDBJ databases">
        <authorList>
            <person name="Huq M.A."/>
        </authorList>
    </citation>
    <scope>NUCLEOTIDE SEQUENCE [LARGE SCALE GENOMIC DNA]</scope>
    <source>
        <strain evidence="2 3">MAHUQ-52</strain>
    </source>
</reference>
<proteinExistence type="predicted"/>
<name>A0ABS8IV34_9BURK</name>
<dbReference type="Proteomes" id="UP001198701">
    <property type="component" value="Unassembled WGS sequence"/>
</dbReference>
<dbReference type="InterPro" id="IPR019253">
    <property type="entry name" value="DUF2244_TM"/>
</dbReference>
<sequence length="146" mass="16567">MKRNCSMSPRQVAIAYGVLCLFTFSIASVFALRGMWLVLAYALLETGGLALALLHYARHATDQEHIALSEGCLLVERIEAGERAQVRLDPYWTRVGPPTRRHRLIQIESRGLKLEVGGFVSEEMRKQVADELRAELRAASYETHWR</sequence>
<comment type="caution">
    <text evidence="2">The sequence shown here is derived from an EMBL/GenBank/DDBJ whole genome shotgun (WGS) entry which is preliminary data.</text>
</comment>
<gene>
    <name evidence="2" type="ORF">LMJ30_16125</name>
</gene>
<keyword evidence="1" id="KW-1133">Transmembrane helix</keyword>
<dbReference type="EMBL" id="JAJHPV010000014">
    <property type="protein sequence ID" value="MCC6072474.1"/>
    <property type="molecule type" value="Genomic_DNA"/>
</dbReference>
<evidence type="ECO:0000313" key="3">
    <source>
        <dbReference type="Proteomes" id="UP001198701"/>
    </source>
</evidence>
<dbReference type="RefSeq" id="WP_229433355.1">
    <property type="nucleotide sequence ID" value="NZ_JAJHPV010000014.1"/>
</dbReference>
<dbReference type="Pfam" id="PF10003">
    <property type="entry name" value="DUF2244"/>
    <property type="match status" value="1"/>
</dbReference>
<accession>A0ABS8IV34</accession>
<keyword evidence="1" id="KW-0472">Membrane</keyword>
<evidence type="ECO:0000313" key="2">
    <source>
        <dbReference type="EMBL" id="MCC6072474.1"/>
    </source>
</evidence>
<organism evidence="2 3">
    <name type="scientific">Massilia agrisoli</name>
    <dbReference type="NCBI Taxonomy" id="2892444"/>
    <lineage>
        <taxon>Bacteria</taxon>
        <taxon>Pseudomonadati</taxon>
        <taxon>Pseudomonadota</taxon>
        <taxon>Betaproteobacteria</taxon>
        <taxon>Burkholderiales</taxon>
        <taxon>Oxalobacteraceae</taxon>
        <taxon>Telluria group</taxon>
        <taxon>Massilia</taxon>
    </lineage>
</organism>
<keyword evidence="1" id="KW-0812">Transmembrane</keyword>
<keyword evidence="3" id="KW-1185">Reference proteome</keyword>
<evidence type="ECO:0000256" key="1">
    <source>
        <dbReference type="SAM" id="Phobius"/>
    </source>
</evidence>
<feature type="transmembrane region" description="Helical" evidence="1">
    <location>
        <begin position="12"/>
        <end position="32"/>
    </location>
</feature>
<feature type="transmembrane region" description="Helical" evidence="1">
    <location>
        <begin position="38"/>
        <end position="57"/>
    </location>
</feature>